<protein>
    <recommendedName>
        <fullName evidence="2">DUF6868 domain-containing protein</fullName>
    </recommendedName>
</protein>
<feature type="transmembrane region" description="Helical" evidence="1">
    <location>
        <begin position="9"/>
        <end position="31"/>
    </location>
</feature>
<evidence type="ECO:0000313" key="4">
    <source>
        <dbReference type="Proteomes" id="UP001252186"/>
    </source>
</evidence>
<dbReference type="Proteomes" id="UP001252186">
    <property type="component" value="Unassembled WGS sequence"/>
</dbReference>
<feature type="domain" description="DUF6868" evidence="2">
    <location>
        <begin position="1"/>
        <end position="76"/>
    </location>
</feature>
<keyword evidence="1" id="KW-0812">Transmembrane</keyword>
<gene>
    <name evidence="3" type="ORF">RM519_12675</name>
</gene>
<name>A0ABU2Y7C6_9FLAO</name>
<reference evidence="3 4" key="1">
    <citation type="submission" date="2023-09" db="EMBL/GenBank/DDBJ databases">
        <authorList>
            <person name="Rey-Velasco X."/>
        </authorList>
    </citation>
    <scope>NUCLEOTIDE SEQUENCE [LARGE SCALE GENOMIC DNA]</scope>
    <source>
        <strain evidence="3 4">P050</strain>
    </source>
</reference>
<keyword evidence="4" id="KW-1185">Reference proteome</keyword>
<evidence type="ECO:0000313" key="3">
    <source>
        <dbReference type="EMBL" id="MDT0554107.1"/>
    </source>
</evidence>
<dbReference type="InterPro" id="IPR049220">
    <property type="entry name" value="DUF6868"/>
</dbReference>
<dbReference type="RefSeq" id="WP_311594191.1">
    <property type="nucleotide sequence ID" value="NZ_JAVRHV010000007.1"/>
</dbReference>
<evidence type="ECO:0000259" key="2">
    <source>
        <dbReference type="Pfam" id="PF21742"/>
    </source>
</evidence>
<keyword evidence="1" id="KW-1133">Transmembrane helix</keyword>
<feature type="transmembrane region" description="Helical" evidence="1">
    <location>
        <begin position="53"/>
        <end position="76"/>
    </location>
</feature>
<sequence length="85" mass="10224">MTIAKFRSILGWSAVYNMALLLFFALFFLIAKEWIFDVWGYFFNVSYEQYEVFMLYSMAFWKVLIFVFFIIPYLAIGKVQKGIKE</sequence>
<dbReference type="EMBL" id="JAVRHV010000007">
    <property type="protein sequence ID" value="MDT0554107.1"/>
    <property type="molecule type" value="Genomic_DNA"/>
</dbReference>
<proteinExistence type="predicted"/>
<comment type="caution">
    <text evidence="3">The sequence shown here is derived from an EMBL/GenBank/DDBJ whole genome shotgun (WGS) entry which is preliminary data.</text>
</comment>
<dbReference type="Pfam" id="PF21742">
    <property type="entry name" value="DUF6868"/>
    <property type="match status" value="1"/>
</dbReference>
<organism evidence="3 4">
    <name type="scientific">Urechidicola vernalis</name>
    <dbReference type="NCBI Taxonomy" id="3075600"/>
    <lineage>
        <taxon>Bacteria</taxon>
        <taxon>Pseudomonadati</taxon>
        <taxon>Bacteroidota</taxon>
        <taxon>Flavobacteriia</taxon>
        <taxon>Flavobacteriales</taxon>
        <taxon>Flavobacteriaceae</taxon>
        <taxon>Urechidicola</taxon>
    </lineage>
</organism>
<evidence type="ECO:0000256" key="1">
    <source>
        <dbReference type="SAM" id="Phobius"/>
    </source>
</evidence>
<keyword evidence="1" id="KW-0472">Membrane</keyword>
<accession>A0ABU2Y7C6</accession>